<evidence type="ECO:0000313" key="2">
    <source>
        <dbReference type="Proteomes" id="UP001205311"/>
    </source>
</evidence>
<sequence length="90" mass="9842">MTISPKVGVWSIPATSKMCTPQEIWRGSQLSDVKDAYPDLTQDPNYSYIYTASVPGNPDAQYDFTFPDGPLVFEFGLGLKGVTSEEACSL</sequence>
<organism evidence="1 2">
    <name type="scientific">Streptoalloteichus tenebrarius (strain ATCC 17920 / DSM 40477 / JCM 4838 / CBS 697.72 / NBRC 16177 / NCIMB 11028 / NRRL B-12390 / A12253. 1 / ISP 5477)</name>
    <name type="common">Streptomyces tenebrarius</name>
    <dbReference type="NCBI Taxonomy" id="1933"/>
    <lineage>
        <taxon>Bacteria</taxon>
        <taxon>Bacillati</taxon>
        <taxon>Actinomycetota</taxon>
        <taxon>Actinomycetes</taxon>
        <taxon>Pseudonocardiales</taxon>
        <taxon>Pseudonocardiaceae</taxon>
        <taxon>Streptoalloteichus</taxon>
    </lineage>
</organism>
<reference evidence="1 2" key="1">
    <citation type="submission" date="2022-06" db="EMBL/GenBank/DDBJ databases">
        <title>Genomic Encyclopedia of Archaeal and Bacterial Type Strains, Phase II (KMG-II): from individual species to whole genera.</title>
        <authorList>
            <person name="Goeker M."/>
        </authorList>
    </citation>
    <scope>NUCLEOTIDE SEQUENCE [LARGE SCALE GENOMIC DNA]</scope>
    <source>
        <strain evidence="1 2">DSM 40477</strain>
    </source>
</reference>
<gene>
    <name evidence="1" type="ORF">LX15_006109</name>
</gene>
<protein>
    <submittedName>
        <fullName evidence="1">Uncharacterized protein</fullName>
    </submittedName>
</protein>
<dbReference type="Proteomes" id="UP001205311">
    <property type="component" value="Unassembled WGS sequence"/>
</dbReference>
<dbReference type="EMBL" id="JAMTCP010000066">
    <property type="protein sequence ID" value="MCP2262373.1"/>
    <property type="molecule type" value="Genomic_DNA"/>
</dbReference>
<name>A0ABT1I3R7_STRSD</name>
<evidence type="ECO:0000313" key="1">
    <source>
        <dbReference type="EMBL" id="MCP2262373.1"/>
    </source>
</evidence>
<proteinExistence type="predicted"/>
<keyword evidence="2" id="KW-1185">Reference proteome</keyword>
<comment type="caution">
    <text evidence="1">The sequence shown here is derived from an EMBL/GenBank/DDBJ whole genome shotgun (WGS) entry which is preliminary data.</text>
</comment>
<dbReference type="RefSeq" id="WP_253674514.1">
    <property type="nucleotide sequence ID" value="NZ_JAMTCP010000066.1"/>
</dbReference>
<accession>A0ABT1I3R7</accession>